<feature type="transmembrane region" description="Helical" evidence="1">
    <location>
        <begin position="119"/>
        <end position="141"/>
    </location>
</feature>
<feature type="transmembrane region" description="Helical" evidence="1">
    <location>
        <begin position="148"/>
        <end position="168"/>
    </location>
</feature>
<reference evidence="2" key="1">
    <citation type="journal article" date="2014" name="Int. J. Syst. Evol. Microbiol.">
        <title>Complete genome sequence of Corynebacterium casei LMG S-19264T (=DSM 44701T), isolated from a smear-ripened cheese.</title>
        <authorList>
            <consortium name="US DOE Joint Genome Institute (JGI-PGF)"/>
            <person name="Walter F."/>
            <person name="Albersmeier A."/>
            <person name="Kalinowski J."/>
            <person name="Ruckert C."/>
        </authorList>
    </citation>
    <scope>NUCLEOTIDE SEQUENCE</scope>
    <source>
        <strain evidence="2">JCM 4122</strain>
    </source>
</reference>
<accession>A0A919BD07</accession>
<comment type="caution">
    <text evidence="2">The sequence shown here is derived from an EMBL/GenBank/DDBJ whole genome shotgun (WGS) entry which is preliminary data.</text>
</comment>
<reference evidence="2" key="2">
    <citation type="submission" date="2020-09" db="EMBL/GenBank/DDBJ databases">
        <authorList>
            <person name="Sun Q."/>
            <person name="Ohkuma M."/>
        </authorList>
    </citation>
    <scope>NUCLEOTIDE SEQUENCE</scope>
    <source>
        <strain evidence="2">JCM 4122</strain>
    </source>
</reference>
<sequence>MTALLRYHSALFLRSQRWLAPLLLYAALVAVGVRPGDPVPGSLGIAAAGLVPVSAWTVRIFLTQEPAAARAVVAAAAGRSRAHLAALLAGAGWAVLAGAAAACAVTATGGLAGTSGPAALLAGLLATTACALTGGAVGTLAARPFVRAPGWSVAALLLGSLAALVTTGSPAKHAVTALVADGGGARPPWAACAAALLLAAVTATASRRAGARLE</sequence>
<feature type="transmembrane region" description="Helical" evidence="1">
    <location>
        <begin position="83"/>
        <end position="107"/>
    </location>
</feature>
<dbReference type="RefSeq" id="WP_190040706.1">
    <property type="nucleotide sequence ID" value="NZ_BNBE01000001.1"/>
</dbReference>
<evidence type="ECO:0000313" key="3">
    <source>
        <dbReference type="Proteomes" id="UP000632849"/>
    </source>
</evidence>
<proteinExistence type="predicted"/>
<feature type="transmembrane region" description="Helical" evidence="1">
    <location>
        <begin position="188"/>
        <end position="206"/>
    </location>
</feature>
<dbReference type="EMBL" id="BNBE01000001">
    <property type="protein sequence ID" value="GHF80634.1"/>
    <property type="molecule type" value="Genomic_DNA"/>
</dbReference>
<dbReference type="Proteomes" id="UP000632849">
    <property type="component" value="Unassembled WGS sequence"/>
</dbReference>
<keyword evidence="3" id="KW-1185">Reference proteome</keyword>
<evidence type="ECO:0008006" key="4">
    <source>
        <dbReference type="Google" id="ProtNLM"/>
    </source>
</evidence>
<protein>
    <recommendedName>
        <fullName evidence="4">ABC transporter</fullName>
    </recommendedName>
</protein>
<gene>
    <name evidence="2" type="ORF">GCM10017667_05320</name>
</gene>
<name>A0A919BD07_STRFL</name>
<keyword evidence="1" id="KW-0472">Membrane</keyword>
<evidence type="ECO:0000256" key="1">
    <source>
        <dbReference type="SAM" id="Phobius"/>
    </source>
</evidence>
<evidence type="ECO:0000313" key="2">
    <source>
        <dbReference type="EMBL" id="GHF80634.1"/>
    </source>
</evidence>
<keyword evidence="1" id="KW-1133">Transmembrane helix</keyword>
<keyword evidence="1" id="KW-0812">Transmembrane</keyword>
<organism evidence="2 3">
    <name type="scientific">Streptomyces filamentosus</name>
    <name type="common">Streptomyces roseosporus</name>
    <dbReference type="NCBI Taxonomy" id="67294"/>
    <lineage>
        <taxon>Bacteria</taxon>
        <taxon>Bacillati</taxon>
        <taxon>Actinomycetota</taxon>
        <taxon>Actinomycetes</taxon>
        <taxon>Kitasatosporales</taxon>
        <taxon>Streptomycetaceae</taxon>
        <taxon>Streptomyces</taxon>
    </lineage>
</organism>
<dbReference type="AlphaFoldDB" id="A0A919BD07"/>
<feature type="transmembrane region" description="Helical" evidence="1">
    <location>
        <begin position="45"/>
        <end position="62"/>
    </location>
</feature>